<evidence type="ECO:0000256" key="1">
    <source>
        <dbReference type="SAM" id="MobiDB-lite"/>
    </source>
</evidence>
<keyword evidence="3" id="KW-1185">Reference proteome</keyword>
<dbReference type="Proteomes" id="UP000314294">
    <property type="component" value="Unassembled WGS sequence"/>
</dbReference>
<protein>
    <submittedName>
        <fullName evidence="2">Uncharacterized protein</fullName>
    </submittedName>
</protein>
<evidence type="ECO:0000313" key="2">
    <source>
        <dbReference type="EMBL" id="TNN64982.1"/>
    </source>
</evidence>
<dbReference type="AlphaFoldDB" id="A0A4Z2HJE2"/>
<comment type="caution">
    <text evidence="2">The sequence shown here is derived from an EMBL/GenBank/DDBJ whole genome shotgun (WGS) entry which is preliminary data.</text>
</comment>
<dbReference type="EMBL" id="SRLO01000243">
    <property type="protein sequence ID" value="TNN64982.1"/>
    <property type="molecule type" value="Genomic_DNA"/>
</dbReference>
<organism evidence="2 3">
    <name type="scientific">Liparis tanakae</name>
    <name type="common">Tanaka's snailfish</name>
    <dbReference type="NCBI Taxonomy" id="230148"/>
    <lineage>
        <taxon>Eukaryota</taxon>
        <taxon>Metazoa</taxon>
        <taxon>Chordata</taxon>
        <taxon>Craniata</taxon>
        <taxon>Vertebrata</taxon>
        <taxon>Euteleostomi</taxon>
        <taxon>Actinopterygii</taxon>
        <taxon>Neopterygii</taxon>
        <taxon>Teleostei</taxon>
        <taxon>Neoteleostei</taxon>
        <taxon>Acanthomorphata</taxon>
        <taxon>Eupercaria</taxon>
        <taxon>Perciformes</taxon>
        <taxon>Cottioidei</taxon>
        <taxon>Cottales</taxon>
        <taxon>Liparidae</taxon>
        <taxon>Liparis</taxon>
    </lineage>
</organism>
<gene>
    <name evidence="2" type="ORF">EYF80_024866</name>
</gene>
<feature type="region of interest" description="Disordered" evidence="1">
    <location>
        <begin position="20"/>
        <end position="61"/>
    </location>
</feature>
<reference evidence="2 3" key="1">
    <citation type="submission" date="2019-03" db="EMBL/GenBank/DDBJ databases">
        <title>First draft genome of Liparis tanakae, snailfish: a comprehensive survey of snailfish specific genes.</title>
        <authorList>
            <person name="Kim W."/>
            <person name="Song I."/>
            <person name="Jeong J.-H."/>
            <person name="Kim D."/>
            <person name="Kim S."/>
            <person name="Ryu S."/>
            <person name="Song J.Y."/>
            <person name="Lee S.K."/>
        </authorList>
    </citation>
    <scope>NUCLEOTIDE SEQUENCE [LARGE SCALE GENOMIC DNA]</scope>
    <source>
        <tissue evidence="2">Muscle</tissue>
    </source>
</reference>
<evidence type="ECO:0000313" key="3">
    <source>
        <dbReference type="Proteomes" id="UP000314294"/>
    </source>
</evidence>
<feature type="compositionally biased region" description="Polar residues" evidence="1">
    <location>
        <begin position="39"/>
        <end position="51"/>
    </location>
</feature>
<name>A0A4Z2HJE2_9TELE</name>
<accession>A0A4Z2HJE2</accession>
<proteinExistence type="predicted"/>
<feature type="compositionally biased region" description="Basic and acidic residues" evidence="1">
    <location>
        <begin position="21"/>
        <end position="31"/>
    </location>
</feature>
<sequence length="61" mass="6385">MEDILLLGIASHSISRCRGAAAERGDSRAGARDGPLTPPRTSRNELSSSPLTPAVKSRAAR</sequence>